<dbReference type="EMBL" id="NKXO01000003">
    <property type="protein sequence ID" value="PKQ70736.1"/>
    <property type="molecule type" value="Genomic_DNA"/>
</dbReference>
<organism evidence="4 5">
    <name type="scientific">Raineya orbicola</name>
    <dbReference type="NCBI Taxonomy" id="2016530"/>
    <lineage>
        <taxon>Bacteria</taxon>
        <taxon>Pseudomonadati</taxon>
        <taxon>Bacteroidota</taxon>
        <taxon>Cytophagia</taxon>
        <taxon>Cytophagales</taxon>
        <taxon>Raineyaceae</taxon>
        <taxon>Raineya</taxon>
    </lineage>
</organism>
<dbReference type="InterPro" id="IPR027385">
    <property type="entry name" value="Beta-barrel_OMP"/>
</dbReference>
<proteinExistence type="predicted"/>
<accession>A0A2N3IK96</accession>
<dbReference type="Pfam" id="PF13505">
    <property type="entry name" value="OMP_b-brl"/>
    <property type="match status" value="1"/>
</dbReference>
<evidence type="ECO:0000256" key="1">
    <source>
        <dbReference type="ARBA" id="ARBA00022729"/>
    </source>
</evidence>
<evidence type="ECO:0000313" key="5">
    <source>
        <dbReference type="Proteomes" id="UP000233387"/>
    </source>
</evidence>
<dbReference type="RefSeq" id="WP_101357539.1">
    <property type="nucleotide sequence ID" value="NZ_NKXO01000003.1"/>
</dbReference>
<feature type="signal peptide" evidence="2">
    <location>
        <begin position="1"/>
        <end position="19"/>
    </location>
</feature>
<name>A0A2N3IK96_9BACT</name>
<dbReference type="AlphaFoldDB" id="A0A2N3IK96"/>
<evidence type="ECO:0000259" key="3">
    <source>
        <dbReference type="Pfam" id="PF13505"/>
    </source>
</evidence>
<dbReference type="OrthoDB" id="654178at2"/>
<keyword evidence="5" id="KW-1185">Reference proteome</keyword>
<feature type="chain" id="PRO_5015001424" evidence="2">
    <location>
        <begin position="20"/>
        <end position="334"/>
    </location>
</feature>
<dbReference type="Gene3D" id="2.40.160.20">
    <property type="match status" value="1"/>
</dbReference>
<gene>
    <name evidence="4" type="ORF">Rain11_0273</name>
</gene>
<reference evidence="4 5" key="1">
    <citation type="submission" date="2017-06" db="EMBL/GenBank/DDBJ databases">
        <title>Raineya orbicola gen. nov., sp. nov. a slightly thermophilic bacterium of the phylum Bacteroidetes and the description of Raineyaceae fam. nov.</title>
        <authorList>
            <person name="Albuquerque L."/>
            <person name="Polonia A.R.M."/>
            <person name="Barroso C."/>
            <person name="Froufe H.J.C."/>
            <person name="Lage O."/>
            <person name="Lobo-Da-Cunha A."/>
            <person name="Egas C."/>
            <person name="Da Costa M.S."/>
        </authorList>
    </citation>
    <scope>NUCLEOTIDE SEQUENCE [LARGE SCALE GENOMIC DNA]</scope>
    <source>
        <strain evidence="4 5">SPSPC-11</strain>
    </source>
</reference>
<feature type="domain" description="Outer membrane protein beta-barrel" evidence="3">
    <location>
        <begin position="11"/>
        <end position="224"/>
    </location>
</feature>
<protein>
    <submittedName>
        <fullName evidence="4">Outer membrane protein beta-barrel domain</fullName>
    </submittedName>
</protein>
<evidence type="ECO:0000313" key="4">
    <source>
        <dbReference type="EMBL" id="PKQ70736.1"/>
    </source>
</evidence>
<sequence length="334" mass="37971">MKKLFLSVFSFCLISGAFAQMKMNSWSIGAGLGVGNYFGDIVPKANDISTDLRYTRLSPSIDVAYQFTEQFAVEFDIAWIRLLSSDFQTADPRNVRHRYRYIRNLNFRNDVFEVGITGEWDFKPTIGGIFRRPTWRPYAFAGIAGFYHNPKGMTPDGRWVDLQPLRTEGQGLQSTATRPDGSIIEYARKPYSLFSVAIPFGGGIKYKLSDNWDIAFEIGYRFTFTDYLDDVSGNYASAADLAAFNPLSAVMANRTVEPRDPITGRDRDFDPVVQGTNGYGVDEIGRPTVNGFGRAGDQRGDPRDRDIYIVTTFRVQYFMEQRGVRCPKFRRVRR</sequence>
<dbReference type="SUPFAM" id="SSF56925">
    <property type="entry name" value="OMPA-like"/>
    <property type="match status" value="1"/>
</dbReference>
<evidence type="ECO:0000256" key="2">
    <source>
        <dbReference type="SAM" id="SignalP"/>
    </source>
</evidence>
<dbReference type="InterPro" id="IPR011250">
    <property type="entry name" value="OMP/PagP_B-barrel"/>
</dbReference>
<comment type="caution">
    <text evidence="4">The sequence shown here is derived from an EMBL/GenBank/DDBJ whole genome shotgun (WGS) entry which is preliminary data.</text>
</comment>
<dbReference type="Proteomes" id="UP000233387">
    <property type="component" value="Unassembled WGS sequence"/>
</dbReference>
<keyword evidence="1 2" id="KW-0732">Signal</keyword>